<gene>
    <name evidence="1" type="ORF">P43SY_002214</name>
</gene>
<dbReference type="PANTHER" id="PTHR35866">
    <property type="entry name" value="PUTATIVE-RELATED"/>
    <property type="match status" value="1"/>
</dbReference>
<sequence>MTTGTSITTRVLRSARRRSGAVRALARSLSTAPADSQFQFRCTQCGKCCTGKGGRVRVNGREREEISALLGVSTHELTTRFLTRDEQSSADGHWLIRQTDDDSQCVFLRGKQCSIYQARPTQCRTFPWWPQNVISEYDWLLTARHCEGITIPAADAAVAVRLDDVLPETIVYDIHRSGEDFTYDELHAMLRDLKDVEPQFLEDYKQELQLKFHRQVVFQSPHVTVLDSFLEGLPPSRCFVFNDRPHLVQSEMLLGEQTLDPSRLMLDVHQAMAVALRWLTPSQCRRVAVLGSGGGSLARYLLHHVPQLERLDAVEPNAVVNDVARQFFGLDDTNDSRLQVHETMGEAFVERQLQQRGDGQLDLVFLDVEGGETSPDGVIAPPQSMLEPSFMRNLQRLLAPHGCLVVNVIVDRDDALGLVARGFQAALQHSHPHGFVLRLPRNAVFFWLGTPLSESSSTREELRQRLVAMAPSIVTQLEDDVDSSKEWRIDDLRSLDHEYLESL</sequence>
<reference evidence="1" key="1">
    <citation type="submission" date="2021-12" db="EMBL/GenBank/DDBJ databases">
        <title>Prjna785345.</title>
        <authorList>
            <person name="Rujirawat T."/>
            <person name="Krajaejun T."/>
        </authorList>
    </citation>
    <scope>NUCLEOTIDE SEQUENCE</scope>
    <source>
        <strain evidence="1">Pi057C3</strain>
    </source>
</reference>
<proteinExistence type="predicted"/>
<dbReference type="PANTHER" id="PTHR35866:SF1">
    <property type="entry name" value="YKGJ FAMILY CYSTEINE CLUSTER PROTEIN"/>
    <property type="match status" value="1"/>
</dbReference>
<dbReference type="Proteomes" id="UP001209570">
    <property type="component" value="Unassembled WGS sequence"/>
</dbReference>
<dbReference type="EMBL" id="JAKCXM010000006">
    <property type="protein sequence ID" value="KAJ0409080.1"/>
    <property type="molecule type" value="Genomic_DNA"/>
</dbReference>
<organism evidence="1 2">
    <name type="scientific">Pythium insidiosum</name>
    <name type="common">Pythiosis disease agent</name>
    <dbReference type="NCBI Taxonomy" id="114742"/>
    <lineage>
        <taxon>Eukaryota</taxon>
        <taxon>Sar</taxon>
        <taxon>Stramenopiles</taxon>
        <taxon>Oomycota</taxon>
        <taxon>Peronosporomycetes</taxon>
        <taxon>Pythiales</taxon>
        <taxon>Pythiaceae</taxon>
        <taxon>Pythium</taxon>
    </lineage>
</organism>
<dbReference type="InterPro" id="IPR005358">
    <property type="entry name" value="Puta_zinc/iron-chelating_dom"/>
</dbReference>
<accession>A0AAD5QAH7</accession>
<dbReference type="AlphaFoldDB" id="A0AAD5QAH7"/>
<evidence type="ECO:0008006" key="3">
    <source>
        <dbReference type="Google" id="ProtNLM"/>
    </source>
</evidence>
<comment type="caution">
    <text evidence="1">The sequence shown here is derived from an EMBL/GenBank/DDBJ whole genome shotgun (WGS) entry which is preliminary data.</text>
</comment>
<dbReference type="SUPFAM" id="SSF53335">
    <property type="entry name" value="S-adenosyl-L-methionine-dependent methyltransferases"/>
    <property type="match status" value="1"/>
</dbReference>
<protein>
    <recommendedName>
        <fullName evidence="3">Spermidine synthase</fullName>
    </recommendedName>
</protein>
<dbReference type="InterPro" id="IPR029063">
    <property type="entry name" value="SAM-dependent_MTases_sf"/>
</dbReference>
<dbReference type="Gene3D" id="3.40.50.150">
    <property type="entry name" value="Vaccinia Virus protein VP39"/>
    <property type="match status" value="1"/>
</dbReference>
<evidence type="ECO:0000313" key="2">
    <source>
        <dbReference type="Proteomes" id="UP001209570"/>
    </source>
</evidence>
<dbReference type="Pfam" id="PF03692">
    <property type="entry name" value="CxxCxxCC"/>
    <property type="match status" value="1"/>
</dbReference>
<name>A0AAD5QAH7_PYTIN</name>
<keyword evidence="2" id="KW-1185">Reference proteome</keyword>
<evidence type="ECO:0000313" key="1">
    <source>
        <dbReference type="EMBL" id="KAJ0409080.1"/>
    </source>
</evidence>